<evidence type="ECO:0000313" key="1">
    <source>
        <dbReference type="EMBL" id="KAJ9092411.1"/>
    </source>
</evidence>
<protein>
    <submittedName>
        <fullName evidence="1">Uncharacterized protein</fullName>
    </submittedName>
</protein>
<comment type="caution">
    <text evidence="1">The sequence shown here is derived from an EMBL/GenBank/DDBJ whole genome shotgun (WGS) entry which is preliminary data.</text>
</comment>
<organism evidence="1 2">
    <name type="scientific">Naganishia adeliensis</name>
    <dbReference type="NCBI Taxonomy" id="92952"/>
    <lineage>
        <taxon>Eukaryota</taxon>
        <taxon>Fungi</taxon>
        <taxon>Dikarya</taxon>
        <taxon>Basidiomycota</taxon>
        <taxon>Agaricomycotina</taxon>
        <taxon>Tremellomycetes</taxon>
        <taxon>Filobasidiales</taxon>
        <taxon>Filobasidiaceae</taxon>
        <taxon>Naganishia</taxon>
    </lineage>
</organism>
<accession>A0ACC2V128</accession>
<gene>
    <name evidence="1" type="ORF">QFC20_007366</name>
</gene>
<dbReference type="EMBL" id="JASBWS010000174">
    <property type="protein sequence ID" value="KAJ9092411.1"/>
    <property type="molecule type" value="Genomic_DNA"/>
</dbReference>
<proteinExistence type="predicted"/>
<keyword evidence="2" id="KW-1185">Reference proteome</keyword>
<dbReference type="Proteomes" id="UP001230649">
    <property type="component" value="Unassembled WGS sequence"/>
</dbReference>
<name>A0ACC2V128_9TREE</name>
<reference evidence="1" key="1">
    <citation type="submission" date="2023-04" db="EMBL/GenBank/DDBJ databases">
        <title>Draft Genome sequencing of Naganishia species isolated from polar environments using Oxford Nanopore Technology.</title>
        <authorList>
            <person name="Leo P."/>
            <person name="Venkateswaran K."/>
        </authorList>
    </citation>
    <scope>NUCLEOTIDE SEQUENCE</scope>
    <source>
        <strain evidence="1">MNA-CCFEE 5262</strain>
    </source>
</reference>
<sequence length="163" mass="18121">MEESESMIKQLQIVLCKDGPGPTRRRAFKEVLDAKLRIDELHERKLQHWSDVIIAAPVNGPKAWANSNLGSRGDLMNGPDKATFREMYSRFSTASDTTILDRLREAAALTQKTDTSFGVTEDTVSIVLDMRRKLEEPAWSAGGFPRQGSLATGTIPPSDYNVQ</sequence>
<evidence type="ECO:0000313" key="2">
    <source>
        <dbReference type="Proteomes" id="UP001230649"/>
    </source>
</evidence>